<dbReference type="AlphaFoldDB" id="I2GP95"/>
<evidence type="ECO:0000313" key="3">
    <source>
        <dbReference type="Proteomes" id="UP000009309"/>
    </source>
</evidence>
<keyword evidence="1" id="KW-0472">Membrane</keyword>
<reference evidence="2 3" key="1">
    <citation type="journal article" date="2012" name="J. Bacteriol.">
        <title>Genome Sequence of the Filamentous Bacterium Fibrisoma limi BUZ 3T.</title>
        <authorList>
            <person name="Filippini M."/>
            <person name="Qi W."/>
            <person name="Jaenicke S."/>
            <person name="Goesmann A."/>
            <person name="Smits T.H."/>
            <person name="Bagheri H.C."/>
        </authorList>
    </citation>
    <scope>NUCLEOTIDE SEQUENCE [LARGE SCALE GENOMIC DNA]</scope>
    <source>
        <strain evidence="3">BUZ 3T</strain>
    </source>
</reference>
<name>I2GP95_9BACT</name>
<proteinExistence type="predicted"/>
<protein>
    <submittedName>
        <fullName evidence="2">Uncharacterized protein</fullName>
    </submittedName>
</protein>
<evidence type="ECO:0000313" key="2">
    <source>
        <dbReference type="EMBL" id="CCH55723.1"/>
    </source>
</evidence>
<feature type="transmembrane region" description="Helical" evidence="1">
    <location>
        <begin position="115"/>
        <end position="139"/>
    </location>
</feature>
<organism evidence="2 3">
    <name type="scientific">Fibrisoma limi BUZ 3</name>
    <dbReference type="NCBI Taxonomy" id="1185876"/>
    <lineage>
        <taxon>Bacteria</taxon>
        <taxon>Pseudomonadati</taxon>
        <taxon>Bacteroidota</taxon>
        <taxon>Cytophagia</taxon>
        <taxon>Cytophagales</taxon>
        <taxon>Spirosomataceae</taxon>
        <taxon>Fibrisoma</taxon>
    </lineage>
</organism>
<dbReference type="Proteomes" id="UP000009309">
    <property type="component" value="Unassembled WGS sequence"/>
</dbReference>
<dbReference type="eggNOG" id="ENOG502ZBB2">
    <property type="taxonomic scope" value="Bacteria"/>
</dbReference>
<feature type="transmembrane region" description="Helical" evidence="1">
    <location>
        <begin position="77"/>
        <end position="95"/>
    </location>
</feature>
<evidence type="ECO:0000256" key="1">
    <source>
        <dbReference type="SAM" id="Phobius"/>
    </source>
</evidence>
<gene>
    <name evidence="2" type="ORF">BN8_05003</name>
</gene>
<sequence length="395" mass="45547">MTYHEIANKSPLFLVVEIVPLSLLTMSTLPPNENRGPLDHLALRYLRQALNDPHPHDEPYVLSEAEHRIIRHVRRQTLVAAALIGVLGVALMYLPQYGWPELFVELPLSFFGQTYSLPITALLYGLILVYLEITLLISINLRATKLIMAACQFPRAHDARYDHHLKDIAMASHRRRRSTRVVPRLGIDPYLNLPRWGLATFFLLNILKAVFSAQILRYALSRLFSRVLRPVIDLAGMPIYAFWNAYASWQVVHEAQIRVMAPTTIREFVGELHDELGKNEQFRSMILDALQYIAVLKRQYNYAHFLFTETLLDRFNLRTSTPQPGEFAERLTQAPPEVRRGLERLLVFGAVVDGRLSLLEKWRFRQLRRKGLLTHSRAAIGRMSADYNHGRGLWV</sequence>
<dbReference type="EMBL" id="CAIT01000009">
    <property type="protein sequence ID" value="CCH55723.1"/>
    <property type="molecule type" value="Genomic_DNA"/>
</dbReference>
<keyword evidence="1" id="KW-1133">Transmembrane helix</keyword>
<dbReference type="NCBIfam" id="NF047767">
    <property type="entry name" value="LBF_2804_fam"/>
    <property type="match status" value="1"/>
</dbReference>
<comment type="caution">
    <text evidence="2">The sequence shown here is derived from an EMBL/GenBank/DDBJ whole genome shotgun (WGS) entry which is preliminary data.</text>
</comment>
<accession>I2GP95</accession>
<keyword evidence="1" id="KW-0812">Transmembrane</keyword>
<keyword evidence="3" id="KW-1185">Reference proteome</keyword>
<feature type="transmembrane region" description="Helical" evidence="1">
    <location>
        <begin position="196"/>
        <end position="220"/>
    </location>
</feature>